<feature type="domain" description="Ubiquinol-cytochrome c chaperone" evidence="3">
    <location>
        <begin position="34"/>
        <end position="169"/>
    </location>
</feature>
<dbReference type="RefSeq" id="WP_002715578.1">
    <property type="nucleotide sequence ID" value="NZ_UFSI01000001.1"/>
</dbReference>
<accession>A0A380W8G6</accession>
<evidence type="ECO:0000313" key="5">
    <source>
        <dbReference type="Proteomes" id="UP000254343"/>
    </source>
</evidence>
<protein>
    <submittedName>
        <fullName evidence="4">Uncharacterized conserved protein</fullName>
    </submittedName>
</protein>
<dbReference type="PANTHER" id="PTHR12184:SF1">
    <property type="entry name" value="UBIQUINOL-CYTOCHROME-C REDUCTASE COMPLEX ASSEMBLY FACTOR 1"/>
    <property type="match status" value="1"/>
</dbReference>
<evidence type="ECO:0000256" key="2">
    <source>
        <dbReference type="ARBA" id="ARBA00006436"/>
    </source>
</evidence>
<organism evidence="4 5">
    <name type="scientific">Afipia felis</name>
    <name type="common">Cat scratch disease bacillus</name>
    <dbReference type="NCBI Taxonomy" id="1035"/>
    <lineage>
        <taxon>Bacteria</taxon>
        <taxon>Pseudomonadati</taxon>
        <taxon>Pseudomonadota</taxon>
        <taxon>Alphaproteobacteria</taxon>
        <taxon>Hyphomicrobiales</taxon>
        <taxon>Nitrobacteraceae</taxon>
        <taxon>Afipia</taxon>
    </lineage>
</organism>
<comment type="similarity">
    <text evidence="1">Belongs to the CBP3 family.</text>
</comment>
<dbReference type="EMBL" id="UIGB01000001">
    <property type="protein sequence ID" value="SUU84753.1"/>
    <property type="molecule type" value="Genomic_DNA"/>
</dbReference>
<name>A0A380W8G6_AFIFE</name>
<dbReference type="Proteomes" id="UP000254343">
    <property type="component" value="Unassembled WGS sequence"/>
</dbReference>
<dbReference type="InterPro" id="IPR021150">
    <property type="entry name" value="Ubiq_cyt_c_chap"/>
</dbReference>
<evidence type="ECO:0000313" key="4">
    <source>
        <dbReference type="EMBL" id="SUU84753.1"/>
    </source>
</evidence>
<dbReference type="OrthoDB" id="7158889at2"/>
<sequence>MFSFLKKSPPTQRSIEVIYGMIVAQARQPAFYAALQVPDTVSGRFDMVLLHLWMVLRMLRQDPTGEEPAQKLFDHFCTDMDDNLREMGVGDLTVPKRMRKFGEAFYGRSAAYDAALAAGPAELEAALNRNIFNEADAANADRLAVYVAETLAQLAQVDRAAFVRGAWQFPAVKAEG</sequence>
<dbReference type="InterPro" id="IPR014569">
    <property type="entry name" value="Ubq_cyt-c_CBP3-rel"/>
</dbReference>
<dbReference type="InterPro" id="IPR007129">
    <property type="entry name" value="Ubiqinol_cyt_c_chaperone_CPB3"/>
</dbReference>
<evidence type="ECO:0000256" key="1">
    <source>
        <dbReference type="ARBA" id="ARBA00006407"/>
    </source>
</evidence>
<gene>
    <name evidence="4" type="ORF">NCTC12722_01952</name>
</gene>
<dbReference type="PANTHER" id="PTHR12184">
    <property type="entry name" value="UBIQUINOL-CYTOCHROME C REDUCTASE COMPLEX ASSEMBLY FACTOR 1 FAMILY MEMBER"/>
    <property type="match status" value="1"/>
</dbReference>
<dbReference type="PIRSF" id="PIRSF032079">
    <property type="entry name" value="UCP032079"/>
    <property type="match status" value="1"/>
</dbReference>
<reference evidence="4 5" key="1">
    <citation type="submission" date="2018-06" db="EMBL/GenBank/DDBJ databases">
        <authorList>
            <consortium name="Pathogen Informatics"/>
            <person name="Doyle S."/>
        </authorList>
    </citation>
    <scope>NUCLEOTIDE SEQUENCE [LARGE SCALE GENOMIC DNA]</scope>
    <source>
        <strain evidence="4 5">NCTC12722</strain>
    </source>
</reference>
<dbReference type="AlphaFoldDB" id="A0A380W8G6"/>
<comment type="similarity">
    <text evidence="2">Belongs to the UPF0174 family.</text>
</comment>
<proteinExistence type="inferred from homology"/>
<evidence type="ECO:0000259" key="3">
    <source>
        <dbReference type="Pfam" id="PF03981"/>
    </source>
</evidence>
<dbReference type="Pfam" id="PF03981">
    <property type="entry name" value="Ubiq_cyt_C_chap"/>
    <property type="match status" value="1"/>
</dbReference>